<evidence type="ECO:0000313" key="1">
    <source>
        <dbReference type="EMBL" id="AHY25503.1"/>
    </source>
</evidence>
<proteinExistence type="predicted"/>
<dbReference type="KEGG" id="vg:19485139"/>
<sequence length="68" mass="7686">MFNIIVKANHYAITNTATGKTIRRKSLIDAAKVVFENEVTIHEIKVAPAANLVELYNNMCKIAYKFCK</sequence>
<dbReference type="EMBL" id="KJ025957">
    <property type="protein sequence ID" value="AHY25503.1"/>
    <property type="molecule type" value="Genomic_DNA"/>
</dbReference>
<dbReference type="Proteomes" id="UP000024445">
    <property type="component" value="Segment"/>
</dbReference>
<keyword evidence="2" id="KW-1185">Reference proteome</keyword>
<evidence type="ECO:0000313" key="2">
    <source>
        <dbReference type="Proteomes" id="UP000024445"/>
    </source>
</evidence>
<dbReference type="GeneID" id="19485139"/>
<name>A0A023W620_9CAUD</name>
<dbReference type="RefSeq" id="YP_009030312.1">
    <property type="nucleotide sequence ID" value="NC_024121.1"/>
</dbReference>
<accession>A0A023W620</accession>
<gene>
    <name evidence="1" type="ORF">PS2_265</name>
</gene>
<organism evidence="1 2">
    <name type="scientific">Serratia phage PS2</name>
    <dbReference type="NCBI Taxonomy" id="1481112"/>
    <lineage>
        <taxon>Viruses</taxon>
        <taxon>Duplodnaviria</taxon>
        <taxon>Heunggongvirae</taxon>
        <taxon>Uroviricota</taxon>
        <taxon>Caudoviricetes</taxon>
        <taxon>Muldoonvirus</taxon>
        <taxon>Muldoonvirus PS2</taxon>
    </lineage>
</organism>
<reference evidence="1 2" key="1">
    <citation type="submission" date="2014-01" db="EMBL/GenBank/DDBJ databases">
        <authorList>
            <person name="Zhang G."/>
            <person name="Jin J."/>
            <person name="Li Z.J."/>
            <person name="Wang S.W."/>
            <person name="Chen S.J."/>
            <person name="Wang S.M."/>
            <person name="Wang X.T."/>
            <person name="Li Y.H."/>
            <person name="Wang J."/>
            <person name="Yang C.K."/>
            <person name="Wang L."/>
        </authorList>
    </citation>
    <scope>NUCLEOTIDE SEQUENCE [LARGE SCALE GENOMIC DNA]</scope>
</reference>
<protein>
    <submittedName>
        <fullName evidence="1">Uncharacterized protein</fullName>
    </submittedName>
</protein>